<evidence type="ECO:0000256" key="4">
    <source>
        <dbReference type="ARBA" id="ARBA00023308"/>
    </source>
</evidence>
<dbReference type="InterPro" id="IPR011008">
    <property type="entry name" value="Dimeric_a/b-barrel"/>
</dbReference>
<keyword evidence="7" id="KW-1185">Reference proteome</keyword>
<reference evidence="7" key="1">
    <citation type="journal article" date="2019" name="Int. J. Syst. Evol. Microbiol.">
        <title>The Global Catalogue of Microorganisms (GCM) 10K type strain sequencing project: providing services to taxonomists for standard genome sequencing and annotation.</title>
        <authorList>
            <consortium name="The Broad Institute Genomics Platform"/>
            <consortium name="The Broad Institute Genome Sequencing Center for Infectious Disease"/>
            <person name="Wu L."/>
            <person name="Ma J."/>
        </authorList>
    </citation>
    <scope>NUCLEOTIDE SEQUENCE [LARGE SCALE GENOMIC DNA]</scope>
    <source>
        <strain evidence="7">CECT 8551</strain>
    </source>
</reference>
<keyword evidence="4" id="KW-0684">Rhamnose metabolism</keyword>
<evidence type="ECO:0000256" key="2">
    <source>
        <dbReference type="ARBA" id="ARBA00023235"/>
    </source>
</evidence>
<dbReference type="GO" id="GO:0062192">
    <property type="term" value="F:L-rhamnose mutarotase activity"/>
    <property type="evidence" value="ECO:0007669"/>
    <property type="project" value="UniProtKB-EC"/>
</dbReference>
<evidence type="ECO:0000256" key="3">
    <source>
        <dbReference type="ARBA" id="ARBA00023277"/>
    </source>
</evidence>
<proteinExistence type="predicted"/>
<dbReference type="InterPro" id="IPR013448">
    <property type="entry name" value="L-rhamnose_mutarotase"/>
</dbReference>
<evidence type="ECO:0000313" key="7">
    <source>
        <dbReference type="Proteomes" id="UP001595766"/>
    </source>
</evidence>
<dbReference type="EC" id="5.1.3.32" evidence="5"/>
<dbReference type="EMBL" id="JBHSAV010000003">
    <property type="protein sequence ID" value="MFC3974823.1"/>
    <property type="molecule type" value="Genomic_DNA"/>
</dbReference>
<evidence type="ECO:0000256" key="5">
    <source>
        <dbReference type="NCBIfam" id="TIGR02625"/>
    </source>
</evidence>
<accession>A0ABV8EHD1</accession>
<evidence type="ECO:0000256" key="1">
    <source>
        <dbReference type="ARBA" id="ARBA00022490"/>
    </source>
</evidence>
<dbReference type="PANTHER" id="PTHR34389">
    <property type="entry name" value="L-RHAMNOSE MUTAROTASE"/>
    <property type="match status" value="1"/>
</dbReference>
<keyword evidence="2 6" id="KW-0413">Isomerase</keyword>
<dbReference type="Gene3D" id="3.30.70.100">
    <property type="match status" value="1"/>
</dbReference>
<organism evidence="6 7">
    <name type="scientific">Belliella kenyensis</name>
    <dbReference type="NCBI Taxonomy" id="1472724"/>
    <lineage>
        <taxon>Bacteria</taxon>
        <taxon>Pseudomonadati</taxon>
        <taxon>Bacteroidota</taxon>
        <taxon>Cytophagia</taxon>
        <taxon>Cytophagales</taxon>
        <taxon>Cyclobacteriaceae</taxon>
        <taxon>Belliella</taxon>
    </lineage>
</organism>
<keyword evidence="3" id="KW-0119">Carbohydrate metabolism</keyword>
<dbReference type="RefSeq" id="WP_241294259.1">
    <property type="nucleotide sequence ID" value="NZ_JAKZGR010000006.1"/>
</dbReference>
<dbReference type="Proteomes" id="UP001595766">
    <property type="component" value="Unassembled WGS sequence"/>
</dbReference>
<name>A0ABV8EHD1_9BACT</name>
<dbReference type="Pfam" id="PF05336">
    <property type="entry name" value="rhaM"/>
    <property type="match status" value="1"/>
</dbReference>
<dbReference type="InterPro" id="IPR008000">
    <property type="entry name" value="Rham/fucose_mutarotase"/>
</dbReference>
<dbReference type="PANTHER" id="PTHR34389:SF2">
    <property type="entry name" value="L-RHAMNOSE MUTAROTASE"/>
    <property type="match status" value="1"/>
</dbReference>
<protein>
    <recommendedName>
        <fullName evidence="5">L-rhamnose mutarotase</fullName>
        <ecNumber evidence="5">5.1.3.32</ecNumber>
    </recommendedName>
</protein>
<sequence length="104" mass="12083">MTRQIAFRMKIKPGAEQEYQKRHDEIWPELKSLLKNAGVVSYSIFLDRETSTLFAIQEVTGENGSQELGQEEIVQKWWSYMADIMDTNEDNSPVSIPLEKVFEL</sequence>
<gene>
    <name evidence="6" type="primary">rhaM</name>
    <name evidence="6" type="ORF">ACFOUP_00400</name>
</gene>
<comment type="caution">
    <text evidence="6">The sequence shown here is derived from an EMBL/GenBank/DDBJ whole genome shotgun (WGS) entry which is preliminary data.</text>
</comment>
<evidence type="ECO:0000313" key="6">
    <source>
        <dbReference type="EMBL" id="MFC3974823.1"/>
    </source>
</evidence>
<dbReference type="NCBIfam" id="TIGR02625">
    <property type="entry name" value="YiiL_rotase"/>
    <property type="match status" value="1"/>
</dbReference>
<keyword evidence="1" id="KW-0963">Cytoplasm</keyword>
<dbReference type="SUPFAM" id="SSF54909">
    <property type="entry name" value="Dimeric alpha+beta barrel"/>
    <property type="match status" value="1"/>
</dbReference>